<evidence type="ECO:0000313" key="19">
    <source>
        <dbReference type="EMBL" id="RZI07173.1"/>
    </source>
</evidence>
<evidence type="ECO:0000313" key="18">
    <source>
        <dbReference type="EMBL" id="RZH91777.1"/>
    </source>
</evidence>
<dbReference type="EMBL" id="JAAFLG010000009">
    <property type="protein sequence ID" value="NDP56093.1"/>
    <property type="molecule type" value="Genomic_DNA"/>
</dbReference>
<dbReference type="Proteomes" id="UP000466646">
    <property type="component" value="Unassembled WGS sequence"/>
</dbReference>
<keyword evidence="1" id="KW-0472">Membrane</keyword>
<reference evidence="15" key="7">
    <citation type="submission" date="2019-04" db="EMBL/GenBank/DDBJ databases">
        <title>Whole-genome sequencing of local methicillin-resistant S. aureus strain Lr2.</title>
        <authorList>
            <person name="Ullah N."/>
            <person name="Ali A."/>
        </authorList>
    </citation>
    <scope>NUCLEOTIDE SEQUENCE [LARGE SCALE GENOMIC DNA]</scope>
    <source>
        <strain evidence="15">Lr2</strain>
    </source>
</reference>
<evidence type="ECO:0000313" key="30">
    <source>
        <dbReference type="Proteomes" id="UP000502818"/>
    </source>
</evidence>
<dbReference type="EMBL" id="JAALTR010000312">
    <property type="protein sequence ID" value="NGW68283.1"/>
    <property type="molecule type" value="Genomic_DNA"/>
</dbReference>
<protein>
    <submittedName>
        <fullName evidence="3">Uncharacterized protein</fullName>
    </submittedName>
</protein>
<evidence type="ECO:0000313" key="7">
    <source>
        <dbReference type="EMBL" id="MCE3362805.1"/>
    </source>
</evidence>
<dbReference type="EMBL" id="RQTC01000307">
    <property type="protein sequence ID" value="RZH90751.1"/>
    <property type="molecule type" value="Genomic_DNA"/>
</dbReference>
<sequence>MKKVYIKLKYIVRYHLAFVFISSFSLNFSKQKYVTVN</sequence>
<dbReference type="Proteomes" id="UP001200271">
    <property type="component" value="Unassembled WGS sequence"/>
</dbReference>
<dbReference type="Proteomes" id="UP000473113">
    <property type="component" value="Unassembled WGS sequence"/>
</dbReference>
<reference evidence="16 30" key="11">
    <citation type="submission" date="2020-04" db="EMBL/GenBank/DDBJ databases">
        <authorList>
            <person name="Kim J.-M."/>
            <person name="Chung S.H."/>
            <person name="Kim I."/>
            <person name="Kim J.-S."/>
        </authorList>
    </citation>
    <scope>NUCLEOTIDE SEQUENCE [LARGE SCALE GENOMIC DNA]</scope>
    <source>
        <strain evidence="16">HL20709</strain>
    </source>
</reference>
<dbReference type="EMBL" id="RQTC01000208">
    <property type="protein sequence ID" value="RZH91777.1"/>
    <property type="molecule type" value="Genomic_DNA"/>
</dbReference>
<dbReference type="Proteomes" id="UP000294017">
    <property type="component" value="Unassembled WGS sequence"/>
</dbReference>
<keyword evidence="1" id="KW-1133">Transmembrane helix</keyword>
<evidence type="ECO:0000313" key="21">
    <source>
        <dbReference type="Proteomes" id="UP000293434"/>
    </source>
</evidence>
<accession>A0A299MCB1</accession>
<dbReference type="Proteomes" id="UP000293434">
    <property type="component" value="Unassembled WGS sequence"/>
</dbReference>
<dbReference type="AlphaFoldDB" id="A0A299MCB1"/>
<evidence type="ECO:0000313" key="29">
    <source>
        <dbReference type="Proteomes" id="UP000478867"/>
    </source>
</evidence>
<evidence type="ECO:0000313" key="2">
    <source>
        <dbReference type="EMBL" id="ATC71844.1"/>
    </source>
</evidence>
<evidence type="ECO:0000313" key="14">
    <source>
        <dbReference type="EMBL" id="NGW68283.1"/>
    </source>
</evidence>
<evidence type="ECO:0000313" key="11">
    <source>
        <dbReference type="EMBL" id="MVL46357.1"/>
    </source>
</evidence>
<evidence type="ECO:0000313" key="9">
    <source>
        <dbReference type="EMBL" id="MVI57361.1"/>
    </source>
</evidence>
<dbReference type="EMBL" id="WPTS01000041">
    <property type="protein sequence ID" value="MVK36205.1"/>
    <property type="molecule type" value="Genomic_DNA"/>
</dbReference>
<dbReference type="Proteomes" id="UP000463077">
    <property type="component" value="Unassembled WGS sequence"/>
</dbReference>
<feature type="transmembrane region" description="Helical" evidence="1">
    <location>
        <begin position="12"/>
        <end position="29"/>
    </location>
</feature>
<dbReference type="EMBL" id="LALQ01000002">
    <property type="protein sequence ID" value="KMR58522.1"/>
    <property type="molecule type" value="Genomic_DNA"/>
</dbReference>
<evidence type="ECO:0000313" key="13">
    <source>
        <dbReference type="EMBL" id="NDP56093.1"/>
    </source>
</evidence>
<evidence type="ECO:0000313" key="23">
    <source>
        <dbReference type="Proteomes" id="UP000433366"/>
    </source>
</evidence>
<dbReference type="Proteomes" id="UP000309390">
    <property type="component" value="Unassembled WGS sequence"/>
</dbReference>
<evidence type="ECO:0000313" key="15">
    <source>
        <dbReference type="EMBL" id="QCT57532.1"/>
    </source>
</evidence>
<accession>A0A1E8X6G0</accession>
<dbReference type="Proteomes" id="UP000471199">
    <property type="component" value="Unassembled WGS sequence"/>
</dbReference>
<dbReference type="EMBL" id="WPRH01000868">
    <property type="protein sequence ID" value="MVI57361.1"/>
    <property type="molecule type" value="Genomic_DNA"/>
</dbReference>
<dbReference type="EMBL" id="WPXC01000009">
    <property type="protein sequence ID" value="MVM09940.1"/>
    <property type="molecule type" value="Genomic_DNA"/>
</dbReference>
<evidence type="ECO:0000256" key="1">
    <source>
        <dbReference type="SAM" id="Phobius"/>
    </source>
</evidence>
<dbReference type="Proteomes" id="UP000502818">
    <property type="component" value="Chromosome"/>
</dbReference>
<dbReference type="EMBL" id="WPVZ01000676">
    <property type="protein sequence ID" value="MVL46357.1"/>
    <property type="molecule type" value="Genomic_DNA"/>
</dbReference>
<reference evidence="21 22" key="5">
    <citation type="submission" date="2018-11" db="EMBL/GenBank/DDBJ databases">
        <title>Genomic profiling of Staphylococcus species from a Poultry farm system in KwaZulu-Natal, South Africa.</title>
        <authorList>
            <person name="Amoako D.G."/>
            <person name="Somboro A.M."/>
            <person name="Abia A.L.K."/>
            <person name="Bester L.A."/>
            <person name="Essack S.Y."/>
        </authorList>
    </citation>
    <scope>NUCLEOTIDE SEQUENCE [LARGE SCALE GENOMIC DNA]</scope>
    <source>
        <strain evidence="19 22">SA12</strain>
        <strain evidence="17 21">SA9</strain>
    </source>
</reference>
<organism evidence="3">
    <name type="scientific">Staphylococcus aureus</name>
    <dbReference type="NCBI Taxonomy" id="1280"/>
    <lineage>
        <taxon>Bacteria</taxon>
        <taxon>Bacillati</taxon>
        <taxon>Bacillota</taxon>
        <taxon>Bacilli</taxon>
        <taxon>Bacillales</taxon>
        <taxon>Staphylococcaceae</taxon>
        <taxon>Staphylococcus</taxon>
    </lineage>
</organism>
<evidence type="ECO:0000313" key="27">
    <source>
        <dbReference type="Proteomes" id="UP000471199"/>
    </source>
</evidence>
<dbReference type="Proteomes" id="UP000052129">
    <property type="component" value="Unassembled WGS sequence"/>
</dbReference>
<reference evidence="23 24" key="8">
    <citation type="submission" date="2019-11" db="EMBL/GenBank/DDBJ databases">
        <title>Implementation of targeted gown and glove precautions to prevent Staphylococcus aureus acquisition in community-based nursing homes.</title>
        <authorList>
            <person name="Stine O.C."/>
        </authorList>
    </citation>
    <scope>NUCLEOTIDE SEQUENCE [LARGE SCALE GENOMIC DNA]</scope>
    <source>
        <strain evidence="12 29">S_1081.LBCF.DN</strain>
        <strain evidence="11 24">S_2023.LVRQ.AN</strain>
        <strain evidence="10 27">S_2062.LAUP.DI</strain>
        <strain evidence="9 23">S_4031.LGMP.AI</strain>
    </source>
</reference>
<dbReference type="EMBL" id="WFHO01000012">
    <property type="protein sequence ID" value="MUG52469.1"/>
    <property type="molecule type" value="Genomic_DNA"/>
</dbReference>
<dbReference type="KEGG" id="sams:NI36_09310"/>
<evidence type="ECO:0000313" key="17">
    <source>
        <dbReference type="EMBL" id="RZH90751.1"/>
    </source>
</evidence>
<evidence type="ECO:0000313" key="4">
    <source>
        <dbReference type="EMBL" id="KMR58522.1"/>
    </source>
</evidence>
<reference evidence="7" key="14">
    <citation type="submission" date="2023-08" db="EMBL/GenBank/DDBJ databases">
        <authorList>
            <person name="Zhao H."/>
            <person name="Wang X."/>
        </authorList>
    </citation>
    <scope>NUCLEOTIDE SEQUENCE</scope>
    <source>
        <strain evidence="7">NC-4</strain>
    </source>
</reference>
<evidence type="ECO:0000313" key="22">
    <source>
        <dbReference type="Proteomes" id="UP000294017"/>
    </source>
</evidence>
<evidence type="ECO:0000313" key="24">
    <source>
        <dbReference type="Proteomes" id="UP000434412"/>
    </source>
</evidence>
<reference evidence="13 26" key="9">
    <citation type="submission" date="2020-01" db="EMBL/GenBank/DDBJ databases">
        <title>Analysis of Virulence and Antimicrobial Resistance Gene Carriage in Staphylococcus aureus Infections in Equids Using Whole Genome Sequencing.</title>
        <authorList>
            <person name="Little S.V."/>
            <person name="Hillhouse A.E."/>
            <person name="Cohen N.D."/>
            <person name="Lawhon S.D."/>
            <person name="Bryan L.K."/>
        </authorList>
    </citation>
    <scope>NUCLEOTIDE SEQUENCE [LARGE SCALE GENOMIC DNA]</scope>
    <source>
        <strain evidence="13 26">61-017</strain>
    </source>
</reference>
<evidence type="ECO:0000313" key="6">
    <source>
        <dbReference type="EMBL" id="MBX8593809.1"/>
    </source>
</evidence>
<evidence type="ECO:0000313" key="25">
    <source>
        <dbReference type="Proteomes" id="UP000463077"/>
    </source>
</evidence>
<dbReference type="RefSeq" id="WP_001788994.1">
    <property type="nucleotide sequence ID" value="NC_021670.1"/>
</dbReference>
<dbReference type="EMBL" id="RQTF01000123">
    <property type="protein sequence ID" value="RZI07173.1"/>
    <property type="molecule type" value="Genomic_DNA"/>
</dbReference>
<reference evidence="6" key="13">
    <citation type="submission" date="2021-08" db="EMBL/GenBank/DDBJ databases">
        <title>Whole-genome sequencing of local methicillin-resistant S. aureus strain Lr2.</title>
        <authorList>
            <person name="Ali A."/>
            <person name="Ullah N."/>
        </authorList>
    </citation>
    <scope>NUCLEOTIDE SEQUENCE</scope>
    <source>
        <strain evidence="6">Lr2</strain>
    </source>
</reference>
<keyword evidence="1" id="KW-0812">Transmembrane</keyword>
<reference evidence="8 25" key="6">
    <citation type="journal article" date="2019" name="Int. J. Infect. Dis.">
        <title>Characterization of a community-acquired methicillin-resistant sequence type 338 Staphylococcus aureus strain containing a staphylococcal cassette chromosome mec type VT.</title>
        <authorList>
            <person name="Chen Y."/>
            <person name="Hong J."/>
            <person name="Chen Y."/>
            <person name="Wang H."/>
            <person name="Yu Y."/>
            <person name="Qu T."/>
        </authorList>
    </citation>
    <scope>NUCLEOTIDE SEQUENCE [LARGE SCALE GENOMIC DNA]</scope>
    <source>
        <strain evidence="8 25">LJ05</strain>
    </source>
</reference>
<dbReference type="Proteomes" id="UP000433366">
    <property type="component" value="Unassembled WGS sequence"/>
</dbReference>
<reference evidence="14 28" key="10">
    <citation type="submission" date="2020-02" db="EMBL/GenBank/DDBJ databases">
        <title>Detection of Heterogeneous Vancomycin Intermediate Resistance in Methicillin Resistant Staphylococcus aureus Isolates from Latin-America.</title>
        <authorList>
            <person name="Castro-Cardozo B."/>
            <person name="Berrio M."/>
            <person name="Vargas M.L."/>
            <person name="Carvajal L.P."/>
            <person name="Millan L.V."/>
            <person name="Rios R."/>
            <person name="Hernandez A."/>
            <person name="Rincon S.L."/>
            <person name="Cubides P."/>
            <person name="Forero E."/>
            <person name="Dinh A."/>
            <person name="Seas C."/>
            <person name="Munita J.M."/>
            <person name="Arias C.A."/>
            <person name="Reyes J."/>
            <person name="Diaz L."/>
        </authorList>
    </citation>
    <scope>NUCLEOTIDE SEQUENCE [LARGE SCALE GENOMIC DNA]</scope>
    <source>
        <strain evidence="14 28">UG255</strain>
    </source>
</reference>
<evidence type="ECO:0000313" key="26">
    <source>
        <dbReference type="Proteomes" id="UP000466646"/>
    </source>
</evidence>
<dbReference type="EMBL" id="CP038850">
    <property type="protein sequence ID" value="QCT57532.1"/>
    <property type="molecule type" value="Genomic_DNA"/>
</dbReference>
<reference evidence="5" key="2">
    <citation type="submission" date="2015-06" db="EMBL/GenBank/DDBJ databases">
        <authorList>
            <person name="Diene S.M."/>
            <person name="Von Dach E."/>
            <person name="Fankhauser C."/>
            <person name="Schrenzel J."/>
            <person name="Harbarth S."/>
            <person name="Francois P."/>
        </authorList>
    </citation>
    <scope>NUCLEOTIDE SEQUENCE</scope>
    <source>
        <strain evidence="5">MRSA_S26</strain>
    </source>
</reference>
<dbReference type="EMBL" id="CP053070">
    <property type="protein sequence ID" value="QJR07898.1"/>
    <property type="molecule type" value="Genomic_DNA"/>
</dbReference>
<dbReference type="EMBL" id="CP023391">
    <property type="protein sequence ID" value="ATC71844.1"/>
    <property type="molecule type" value="Genomic_DNA"/>
</dbReference>
<name>A0A299MCB1_STAAU</name>
<evidence type="ECO:0000313" key="3">
    <source>
        <dbReference type="EMBL" id="KMR36923.1"/>
    </source>
</evidence>
<gene>
    <name evidence="5" type="ORF">ACR79_01985</name>
    <name evidence="2" type="ORF">CNH36_09265</name>
    <name evidence="6" type="ORF">E1948_04180</name>
    <name evidence="15" type="ORF">E1948_08900</name>
    <name evidence="18" type="ORF">EIG94_11350</name>
    <name evidence="17" type="ORF">EIG94_13940</name>
    <name evidence="19" type="ORF">EIH03_07315</name>
    <name evidence="4" type="ORF">EP54_00945</name>
    <name evidence="3" type="ORF">EQ90_06485</name>
    <name evidence="14" type="ORF">G6Y24_12475</name>
    <name evidence="8" type="ORF">GAY54_07865</name>
    <name evidence="9" type="ORF">GO793_16090</name>
    <name evidence="10" type="ORF">GO814_13745</name>
    <name evidence="11" type="ORF">GO941_12775</name>
    <name evidence="12" type="ORF">GO942_04475</name>
    <name evidence="13" type="ORF">GZ130_05735</name>
    <name evidence="16" type="ORF">HH313_001772</name>
    <name evidence="7" type="ORF">LB359_10725</name>
</gene>
<dbReference type="Proteomes" id="UP000434412">
    <property type="component" value="Unassembled WGS sequence"/>
</dbReference>
<evidence type="ECO:0000313" key="20">
    <source>
        <dbReference type="Proteomes" id="UP000217245"/>
    </source>
</evidence>
<reference evidence="5" key="3">
    <citation type="journal article" date="2016" name="J. Infect. Dis.">
        <title>Comparative Genomics of Community-Associated Methicillin-Resistant Staphylococcus aureus Shows the Emergence of Clone ST8-USA300 in Geneva, Switzerland.</title>
        <authorList>
            <person name="Von Dach E."/>
            <person name="Diene S.M."/>
            <person name="Fankhauser C."/>
            <person name="Schrenzel J."/>
            <person name="Harbarth S."/>
            <person name="Francois P."/>
        </authorList>
    </citation>
    <scope>NUCLEOTIDE SEQUENCE</scope>
    <source>
        <strain evidence="5">MRSA_S26</strain>
    </source>
</reference>
<dbReference type="EMBL" id="LALJ01000008">
    <property type="protein sequence ID" value="KMR36923.1"/>
    <property type="molecule type" value="Genomic_DNA"/>
</dbReference>
<evidence type="ECO:0000313" key="5">
    <source>
        <dbReference type="EMBL" id="KSA81649.1"/>
    </source>
</evidence>
<reference evidence="2 20" key="4">
    <citation type="submission" date="2017-09" db="EMBL/GenBank/DDBJ databases">
        <title>A single nucleotide polymorphism in the Staphylococcus aureus virulence regulator SaeR abolishes pathogenesis.</title>
        <authorList>
            <person name="Copin R.J."/>
            <person name="Sause W."/>
            <person name="Shopsin B."/>
            <person name="Torres V.J."/>
        </authorList>
    </citation>
    <scope>NUCLEOTIDE SEQUENCE [LARGE SCALE GENOMIC DNA]</scope>
    <source>
        <strain evidence="20">Newman</strain>
        <strain evidence="2">Newman_D2C</strain>
    </source>
</reference>
<evidence type="ECO:0000313" key="16">
    <source>
        <dbReference type="EMBL" id="QJR07898.1"/>
    </source>
</evidence>
<reference evidence="3" key="1">
    <citation type="journal article" date="2015" name="J. Infect. Dis.">
        <title>Parallel Epidemics of Community-Associated Methicillin-Resistant Staphylococcus aureus USA300 Infection in North and South America.</title>
        <authorList>
            <person name="Planet P.J."/>
            <person name="Diaz L."/>
            <person name="Kolokotronis S.O."/>
            <person name="Narechania A."/>
            <person name="Reyes J."/>
            <person name="Xing G."/>
            <person name="Rincon S."/>
            <person name="Smith H."/>
            <person name="Panesso D."/>
            <person name="Ryan C."/>
            <person name="Smith D.P."/>
            <person name="Guzman M."/>
            <person name="Zurita J."/>
            <person name="Sebra R."/>
            <person name="Deikus G."/>
            <person name="Nolan R.L."/>
            <person name="Tenover F.C."/>
            <person name="Weinstock G.M."/>
            <person name="Robinson D.A."/>
            <person name="Arias C.A."/>
        </authorList>
    </citation>
    <scope>NUCLEOTIDE SEQUENCE</scope>
    <source>
        <strain evidence="3">CA15</strain>
        <strain evidence="4">M121</strain>
    </source>
</reference>
<dbReference type="Proteomes" id="UP000478867">
    <property type="component" value="Unassembled WGS sequence"/>
</dbReference>
<evidence type="ECO:0000313" key="12">
    <source>
        <dbReference type="EMBL" id="MVM09940.1"/>
    </source>
</evidence>
<dbReference type="EMBL" id="JAIGOF010000003">
    <property type="protein sequence ID" value="MBX8593809.1"/>
    <property type="molecule type" value="Genomic_DNA"/>
</dbReference>
<dbReference type="EMBL" id="LFVP01000001">
    <property type="protein sequence ID" value="KSA81649.1"/>
    <property type="molecule type" value="Genomic_DNA"/>
</dbReference>
<proteinExistence type="predicted"/>
<dbReference type="Proteomes" id="UP000217245">
    <property type="component" value="Chromosome"/>
</dbReference>
<evidence type="ECO:0000313" key="8">
    <source>
        <dbReference type="EMBL" id="MUG52469.1"/>
    </source>
</evidence>
<evidence type="ECO:0000313" key="10">
    <source>
        <dbReference type="EMBL" id="MVK36205.1"/>
    </source>
</evidence>
<dbReference type="EMBL" id="JAIUEN010000086">
    <property type="protein sequence ID" value="MCE3362805.1"/>
    <property type="molecule type" value="Genomic_DNA"/>
</dbReference>
<evidence type="ECO:0000313" key="28">
    <source>
        <dbReference type="Proteomes" id="UP000473113"/>
    </source>
</evidence>
<reference evidence="7" key="12">
    <citation type="journal article" date="2021" name="Front Med (Lausanne)">
        <title>The Prevalence and Determinants of Fusidic Acid Resistance Among Methicillin-Resistant Staphylococcus aureus Clinical Isolates in China.</title>
        <authorList>
            <person name="Zhao H."/>
            <person name="Wang X."/>
            <person name="Wang B."/>
            <person name="Xu Y."/>
            <person name="Rao L."/>
            <person name="Wan B."/>
            <person name="Guo Y."/>
            <person name="Wu X."/>
            <person name="Yu J."/>
            <person name="Chen L."/>
            <person name="Li M."/>
            <person name="Yu F."/>
        </authorList>
    </citation>
    <scope>NUCLEOTIDE SEQUENCE</scope>
    <source>
        <strain evidence="7">NC-4</strain>
    </source>
</reference>